<name>A0A5E6TA26_PSEFL</name>
<evidence type="ECO:0000313" key="3">
    <source>
        <dbReference type="EMBL" id="VVM86555.1"/>
    </source>
</evidence>
<keyword evidence="2" id="KW-0732">Signal</keyword>
<organism evidence="3 4">
    <name type="scientific">Pseudomonas fluorescens</name>
    <dbReference type="NCBI Taxonomy" id="294"/>
    <lineage>
        <taxon>Bacteria</taxon>
        <taxon>Pseudomonadati</taxon>
        <taxon>Pseudomonadota</taxon>
        <taxon>Gammaproteobacteria</taxon>
        <taxon>Pseudomonadales</taxon>
        <taxon>Pseudomonadaceae</taxon>
        <taxon>Pseudomonas</taxon>
    </lineage>
</organism>
<protein>
    <recommendedName>
        <fullName evidence="5">Lipoprotein</fullName>
    </recommendedName>
</protein>
<feature type="signal peptide" evidence="2">
    <location>
        <begin position="1"/>
        <end position="20"/>
    </location>
</feature>
<feature type="compositionally biased region" description="Gly residues" evidence="1">
    <location>
        <begin position="128"/>
        <end position="138"/>
    </location>
</feature>
<evidence type="ECO:0008006" key="5">
    <source>
        <dbReference type="Google" id="ProtNLM"/>
    </source>
</evidence>
<feature type="region of interest" description="Disordered" evidence="1">
    <location>
        <begin position="113"/>
        <end position="138"/>
    </location>
</feature>
<gene>
    <name evidence="3" type="ORF">PS659_02619</name>
</gene>
<feature type="region of interest" description="Disordered" evidence="1">
    <location>
        <begin position="22"/>
        <end position="86"/>
    </location>
</feature>
<evidence type="ECO:0000256" key="2">
    <source>
        <dbReference type="SAM" id="SignalP"/>
    </source>
</evidence>
<dbReference type="OrthoDB" id="5735490at2"/>
<evidence type="ECO:0000256" key="1">
    <source>
        <dbReference type="SAM" id="MobiDB-lite"/>
    </source>
</evidence>
<reference evidence="3 4" key="1">
    <citation type="submission" date="2019-09" db="EMBL/GenBank/DDBJ databases">
        <authorList>
            <person name="Chandra G."/>
            <person name="Truman W A."/>
        </authorList>
    </citation>
    <scope>NUCLEOTIDE SEQUENCE [LARGE SCALE GENOMIC DNA]</scope>
    <source>
        <strain evidence="3">PS659</strain>
    </source>
</reference>
<dbReference type="PROSITE" id="PS51257">
    <property type="entry name" value="PROKAR_LIPOPROTEIN"/>
    <property type="match status" value="1"/>
</dbReference>
<proteinExistence type="predicted"/>
<sequence length="138" mass="14816" precursor="true">MTAIARIALLSVVLGLSACAVQRPPEPTAPAPIPPSQPRPTPSTSPVPSKPSVPAKPAKPAKPLPRTSASFAPPPGGNSHWDPKLGVYVLDDQPNTFYRQRTYYRWDNGWSRSISPKGPWEETDIQGVPGGLGRQFGQ</sequence>
<dbReference type="RefSeq" id="WP_150716469.1">
    <property type="nucleotide sequence ID" value="NZ_CABVGY010000013.1"/>
</dbReference>
<dbReference type="AlphaFoldDB" id="A0A5E6TA26"/>
<evidence type="ECO:0000313" key="4">
    <source>
        <dbReference type="Proteomes" id="UP000326729"/>
    </source>
</evidence>
<feature type="chain" id="PRO_5023002017" description="Lipoprotein" evidence="2">
    <location>
        <begin position="21"/>
        <end position="138"/>
    </location>
</feature>
<dbReference type="Proteomes" id="UP000326729">
    <property type="component" value="Unassembled WGS sequence"/>
</dbReference>
<feature type="compositionally biased region" description="Pro residues" evidence="1">
    <location>
        <begin position="24"/>
        <end position="51"/>
    </location>
</feature>
<accession>A0A5E6TA26</accession>
<dbReference type="EMBL" id="CABVGY010000013">
    <property type="protein sequence ID" value="VVM86555.1"/>
    <property type="molecule type" value="Genomic_DNA"/>
</dbReference>